<dbReference type="Proteomes" id="UP001165679">
    <property type="component" value="Unassembled WGS sequence"/>
</dbReference>
<feature type="transmembrane region" description="Helical" evidence="7">
    <location>
        <begin position="174"/>
        <end position="197"/>
    </location>
</feature>
<dbReference type="PROSITE" id="PS50928">
    <property type="entry name" value="ABC_TM1"/>
    <property type="match status" value="1"/>
</dbReference>
<evidence type="ECO:0000256" key="5">
    <source>
        <dbReference type="ARBA" id="ARBA00022989"/>
    </source>
</evidence>
<dbReference type="InterPro" id="IPR045621">
    <property type="entry name" value="BPD_transp_1_N"/>
</dbReference>
<keyword evidence="2 7" id="KW-0813">Transport</keyword>
<dbReference type="CDD" id="cd06261">
    <property type="entry name" value="TM_PBP2"/>
    <property type="match status" value="1"/>
</dbReference>
<feature type="domain" description="ABC transmembrane type-1" evidence="8">
    <location>
        <begin position="95"/>
        <end position="300"/>
    </location>
</feature>
<dbReference type="Pfam" id="PF19300">
    <property type="entry name" value="BPD_transp_1_N"/>
    <property type="match status" value="1"/>
</dbReference>
<feature type="transmembrane region" description="Helical" evidence="7">
    <location>
        <begin position="285"/>
        <end position="307"/>
    </location>
</feature>
<dbReference type="GO" id="GO:0071916">
    <property type="term" value="F:dipeptide transmembrane transporter activity"/>
    <property type="evidence" value="ECO:0007669"/>
    <property type="project" value="TreeGrafter"/>
</dbReference>
<proteinExistence type="inferred from homology"/>
<evidence type="ECO:0000256" key="3">
    <source>
        <dbReference type="ARBA" id="ARBA00022475"/>
    </source>
</evidence>
<dbReference type="InterPro" id="IPR000515">
    <property type="entry name" value="MetI-like"/>
</dbReference>
<evidence type="ECO:0000256" key="2">
    <source>
        <dbReference type="ARBA" id="ARBA00022448"/>
    </source>
</evidence>
<dbReference type="RefSeq" id="WP_264713765.1">
    <property type="nucleotide sequence ID" value="NZ_JAPDNT010000006.1"/>
</dbReference>
<sequence length="317" mass="33626">MSGFIARRLVALVLTLLAASLVVFLVLDVLPGDPASLMLGTSAREDTLAALRHQMGLDQPAWVRYLAWIWGLVRGDFGISYTYSVPVSELIGQRVMVSLPLAVMAILLSTAIAIPVGVLAAARRGRAADTTLMGIAQVGVALPNFWLGLLLILLFAVTLPLFPASGFAGWDKGAWAAIRSLLLPALALALPQAAILARVTRSAVLETLGQDYVRTALAKGLTGAAALWRHAVPNALIPVVTIIGLQFSFLMAGTVIIENVFTLPGLGRLIFQAIAQRDLIVVQDLVVLLAGSVIVVNFLVDLAYLGLDPRISREGAQ</sequence>
<feature type="transmembrane region" description="Helical" evidence="7">
    <location>
        <begin position="99"/>
        <end position="122"/>
    </location>
</feature>
<name>A0AA41YR31_9PROT</name>
<organism evidence="9 10">
    <name type="scientific">Limobrevibacterium gyesilva</name>
    <dbReference type="NCBI Taxonomy" id="2991712"/>
    <lineage>
        <taxon>Bacteria</taxon>
        <taxon>Pseudomonadati</taxon>
        <taxon>Pseudomonadota</taxon>
        <taxon>Alphaproteobacteria</taxon>
        <taxon>Acetobacterales</taxon>
        <taxon>Acetobacteraceae</taxon>
        <taxon>Limobrevibacterium</taxon>
    </lineage>
</organism>
<keyword evidence="5 7" id="KW-1133">Transmembrane helix</keyword>
<dbReference type="GO" id="GO:0005886">
    <property type="term" value="C:plasma membrane"/>
    <property type="evidence" value="ECO:0007669"/>
    <property type="project" value="UniProtKB-SubCell"/>
</dbReference>
<dbReference type="InterPro" id="IPR035906">
    <property type="entry name" value="MetI-like_sf"/>
</dbReference>
<feature type="transmembrane region" description="Helical" evidence="7">
    <location>
        <begin position="235"/>
        <end position="257"/>
    </location>
</feature>
<dbReference type="PANTHER" id="PTHR43163">
    <property type="entry name" value="DIPEPTIDE TRANSPORT SYSTEM PERMEASE PROTEIN DPPB-RELATED"/>
    <property type="match status" value="1"/>
</dbReference>
<keyword evidence="6 7" id="KW-0472">Membrane</keyword>
<accession>A0AA41YR31</accession>
<reference evidence="9" key="2">
    <citation type="submission" date="2022-10" db="EMBL/GenBank/DDBJ databases">
        <authorList>
            <person name="Trinh H.N."/>
        </authorList>
    </citation>
    <scope>NUCLEOTIDE SEQUENCE</scope>
    <source>
        <strain evidence="9">RN2-1</strain>
    </source>
</reference>
<gene>
    <name evidence="9" type="ORF">OL599_10870</name>
</gene>
<evidence type="ECO:0000256" key="4">
    <source>
        <dbReference type="ARBA" id="ARBA00022692"/>
    </source>
</evidence>
<evidence type="ECO:0000259" key="8">
    <source>
        <dbReference type="PROSITE" id="PS50928"/>
    </source>
</evidence>
<protein>
    <submittedName>
        <fullName evidence="9">ABC transporter permease</fullName>
    </submittedName>
</protein>
<dbReference type="SUPFAM" id="SSF161098">
    <property type="entry name" value="MetI-like"/>
    <property type="match status" value="1"/>
</dbReference>
<reference evidence="9" key="1">
    <citation type="submission" date="2022-09" db="EMBL/GenBank/DDBJ databases">
        <title>Rhodovastum sp. nov. RN2-1 isolated from soil in Seongnam, South Korea.</title>
        <authorList>
            <person name="Le N.T."/>
        </authorList>
    </citation>
    <scope>NUCLEOTIDE SEQUENCE</scope>
    <source>
        <strain evidence="9">RN2-1</strain>
    </source>
</reference>
<evidence type="ECO:0000256" key="1">
    <source>
        <dbReference type="ARBA" id="ARBA00004651"/>
    </source>
</evidence>
<dbReference type="Gene3D" id="1.10.3720.10">
    <property type="entry name" value="MetI-like"/>
    <property type="match status" value="1"/>
</dbReference>
<evidence type="ECO:0000256" key="6">
    <source>
        <dbReference type="ARBA" id="ARBA00023136"/>
    </source>
</evidence>
<comment type="similarity">
    <text evidence="7">Belongs to the binding-protein-dependent transport system permease family.</text>
</comment>
<keyword evidence="10" id="KW-1185">Reference proteome</keyword>
<dbReference type="PANTHER" id="PTHR43163:SF6">
    <property type="entry name" value="DIPEPTIDE TRANSPORT SYSTEM PERMEASE PROTEIN DPPB-RELATED"/>
    <property type="match status" value="1"/>
</dbReference>
<feature type="transmembrane region" description="Helical" evidence="7">
    <location>
        <begin position="134"/>
        <end position="162"/>
    </location>
</feature>
<keyword evidence="3" id="KW-1003">Cell membrane</keyword>
<evidence type="ECO:0000313" key="9">
    <source>
        <dbReference type="EMBL" id="MCW3475073.1"/>
    </source>
</evidence>
<dbReference type="AlphaFoldDB" id="A0AA41YR31"/>
<keyword evidence="4 7" id="KW-0812">Transmembrane</keyword>
<dbReference type="EMBL" id="JAPDNT010000006">
    <property type="protein sequence ID" value="MCW3475073.1"/>
    <property type="molecule type" value="Genomic_DNA"/>
</dbReference>
<comment type="caution">
    <text evidence="9">The sequence shown here is derived from an EMBL/GenBank/DDBJ whole genome shotgun (WGS) entry which is preliminary data.</text>
</comment>
<evidence type="ECO:0000313" key="10">
    <source>
        <dbReference type="Proteomes" id="UP001165679"/>
    </source>
</evidence>
<comment type="subcellular location">
    <subcellularLocation>
        <location evidence="1 7">Cell membrane</location>
        <topology evidence="1 7">Multi-pass membrane protein</topology>
    </subcellularLocation>
</comment>
<dbReference type="Pfam" id="PF00528">
    <property type="entry name" value="BPD_transp_1"/>
    <property type="match status" value="1"/>
</dbReference>
<evidence type="ECO:0000256" key="7">
    <source>
        <dbReference type="RuleBase" id="RU363032"/>
    </source>
</evidence>